<comment type="caution">
    <text evidence="5">The sequence shown here is derived from an EMBL/GenBank/DDBJ whole genome shotgun (WGS) entry which is preliminary data.</text>
</comment>
<dbReference type="Gene3D" id="1.10.1200.270">
    <property type="entry name" value="Methyltransferase, alpha-helical capping domain"/>
    <property type="match status" value="2"/>
</dbReference>
<accession>A0A5A7T044</accession>
<evidence type="ECO:0000256" key="3">
    <source>
        <dbReference type="ARBA" id="ARBA00022723"/>
    </source>
</evidence>
<evidence type="ECO:0000256" key="2">
    <source>
        <dbReference type="ARBA" id="ARBA00022679"/>
    </source>
</evidence>
<proteinExistence type="predicted"/>
<dbReference type="InterPro" id="IPR029063">
    <property type="entry name" value="SAM-dependent_MTases_sf"/>
</dbReference>
<evidence type="ECO:0000313" key="6">
    <source>
        <dbReference type="Proteomes" id="UP000321393"/>
    </source>
</evidence>
<keyword evidence="2" id="KW-0808">Transferase</keyword>
<organism evidence="5 6">
    <name type="scientific">Cucumis melo var. makuwa</name>
    <name type="common">Oriental melon</name>
    <dbReference type="NCBI Taxonomy" id="1194695"/>
    <lineage>
        <taxon>Eukaryota</taxon>
        <taxon>Viridiplantae</taxon>
        <taxon>Streptophyta</taxon>
        <taxon>Embryophyta</taxon>
        <taxon>Tracheophyta</taxon>
        <taxon>Spermatophyta</taxon>
        <taxon>Magnoliopsida</taxon>
        <taxon>eudicotyledons</taxon>
        <taxon>Gunneridae</taxon>
        <taxon>Pentapetalae</taxon>
        <taxon>rosids</taxon>
        <taxon>fabids</taxon>
        <taxon>Cucurbitales</taxon>
        <taxon>Cucurbitaceae</taxon>
        <taxon>Benincaseae</taxon>
        <taxon>Cucumis</taxon>
    </lineage>
</organism>
<name>A0A5A7T044_CUCMM</name>
<reference evidence="5 6" key="1">
    <citation type="submission" date="2019-08" db="EMBL/GenBank/DDBJ databases">
        <title>Draft genome sequences of two oriental melons (Cucumis melo L. var makuwa).</title>
        <authorList>
            <person name="Kwon S.-Y."/>
        </authorList>
    </citation>
    <scope>NUCLEOTIDE SEQUENCE [LARGE SCALE GENOMIC DNA]</scope>
    <source>
        <strain evidence="6">cv. SW 3</strain>
        <tissue evidence="5">Leaf</tissue>
    </source>
</reference>
<dbReference type="SUPFAM" id="SSF53335">
    <property type="entry name" value="S-adenosyl-L-methionine-dependent methyltransferases"/>
    <property type="match status" value="2"/>
</dbReference>
<dbReference type="GO" id="GO:0046872">
    <property type="term" value="F:metal ion binding"/>
    <property type="evidence" value="ECO:0007669"/>
    <property type="project" value="UniProtKB-KW"/>
</dbReference>
<dbReference type="Pfam" id="PF03492">
    <property type="entry name" value="Methyltransf_7"/>
    <property type="match status" value="2"/>
</dbReference>
<protein>
    <submittedName>
        <fullName evidence="5">Salicylate carboxymethyltransferase-like isoform X1</fullName>
    </submittedName>
</protein>
<gene>
    <name evidence="5" type="ORF">E6C27_scaffold18G00050</name>
</gene>
<dbReference type="InterPro" id="IPR005299">
    <property type="entry name" value="MeTrfase_7"/>
</dbReference>
<evidence type="ECO:0000313" key="5">
    <source>
        <dbReference type="EMBL" id="KAA0036208.1"/>
    </source>
</evidence>
<dbReference type="OrthoDB" id="1523883at2759"/>
<dbReference type="EMBL" id="SSTE01019703">
    <property type="protein sequence ID" value="KAA0036208.1"/>
    <property type="molecule type" value="Genomic_DNA"/>
</dbReference>
<keyword evidence="1" id="KW-0489">Methyltransferase</keyword>
<dbReference type="AlphaFoldDB" id="A0A5A7T044"/>
<dbReference type="PANTHER" id="PTHR31009">
    <property type="entry name" value="S-ADENOSYL-L-METHIONINE:CARBOXYL METHYLTRANSFERASE FAMILY PROTEIN"/>
    <property type="match status" value="1"/>
</dbReference>
<dbReference type="GO" id="GO:0008168">
    <property type="term" value="F:methyltransferase activity"/>
    <property type="evidence" value="ECO:0007669"/>
    <property type="project" value="UniProtKB-KW"/>
</dbReference>
<dbReference type="InterPro" id="IPR042086">
    <property type="entry name" value="MeTrfase_capping"/>
</dbReference>
<keyword evidence="4" id="KW-0460">Magnesium</keyword>
<dbReference type="Gene3D" id="3.40.50.150">
    <property type="entry name" value="Vaccinia Virus protein VP39"/>
    <property type="match status" value="2"/>
</dbReference>
<dbReference type="GO" id="GO:0032259">
    <property type="term" value="P:methylation"/>
    <property type="evidence" value="ECO:0007669"/>
    <property type="project" value="UniProtKB-KW"/>
</dbReference>
<sequence length="720" mass="82515">MELCKILHMNSGDGDKSYAKNSLLQQKATSKVWPIIKEAIEDYLCTENIPITTLSIADLGCSFGPNTLSILSDLIKQFHKTILLHHNKPIQYQIFFNDLPSNDFDSLFRSLSNFLEDLKNQIGTDFGTCFFNGVPGSFYGRLFPNKSLHFVHSSYALHWLSQVPEGMEMINKGNIFIDRTSPKNVIEGYYKQFQKDFSLFLKCRGEEIVSGGRMVVTLIGRTNESPPKEDFCYTFTLLNLAIYNMVKEGIIREGKVDRFNIPTFMPSPKEVKTEVLKEGSFIINRVEVAGIDWNAYNDEFDESNVLVDSSYCYAKCIRSVIEPLMITHFGEAVVEELFHRFRKIVKDEMSKKKEMEVSKILHMNSGVGDKSYAKNSLIQRKAMSKAWPIIKEAIEDYLCTENTPITTLSIADLGCSSGPNTLSILSDLIKQFHKIIQLHHNKPIQYQIFFNDLPSNDFNFLFRTLSKFLEDLKNQIGTDFGTCFFNGVPGSFYGRLFPNKSLHFVHSSYTLHWLSKVPEGMEMVNKGNIFINRTSPKNVIEGYYKQFQKDFSLFLKCRGEEIVSGGRMVVTILGRTDESPPNDDFCYTLTLLNLAINNMVKEGMIREEKVDRFNVPNFIPSSEEVKTEVLKEGSFIVNRVEVARIDWNSYNDEFNQSNVFVDSSYCYAKCIRSVFEPLMIPHFGEAIVEELFHKFGKIVKDEMSKKQCEETNITISLTKK</sequence>
<evidence type="ECO:0000256" key="1">
    <source>
        <dbReference type="ARBA" id="ARBA00022603"/>
    </source>
</evidence>
<keyword evidence="3" id="KW-0479">Metal-binding</keyword>
<evidence type="ECO:0000256" key="4">
    <source>
        <dbReference type="ARBA" id="ARBA00022842"/>
    </source>
</evidence>
<dbReference type="Proteomes" id="UP000321393">
    <property type="component" value="Unassembled WGS sequence"/>
</dbReference>